<dbReference type="EMBL" id="JAJVCZ030000012">
    <property type="protein sequence ID" value="KAL0253444.1"/>
    <property type="molecule type" value="Genomic_DNA"/>
</dbReference>
<evidence type="ECO:0000313" key="3">
    <source>
        <dbReference type="Proteomes" id="UP001430584"/>
    </source>
</evidence>
<proteinExistence type="predicted"/>
<keyword evidence="1" id="KW-0812">Transmembrane</keyword>
<name>A0ABR3BZ52_9PEZI</name>
<protein>
    <submittedName>
        <fullName evidence="2">Uncharacterized protein</fullName>
    </submittedName>
</protein>
<comment type="caution">
    <text evidence="2">The sequence shown here is derived from an EMBL/GenBank/DDBJ whole genome shotgun (WGS) entry which is preliminary data.</text>
</comment>
<accession>A0ABR3BZ52</accession>
<reference evidence="2 3" key="1">
    <citation type="submission" date="2024-02" db="EMBL/GenBank/DDBJ databases">
        <title>De novo assembly and annotation of 12 fungi associated with fruit tree decline syndrome in Ontario, Canada.</title>
        <authorList>
            <person name="Sulman M."/>
            <person name="Ellouze W."/>
            <person name="Ilyukhin E."/>
        </authorList>
    </citation>
    <scope>NUCLEOTIDE SEQUENCE [LARGE SCALE GENOMIC DNA]</scope>
    <source>
        <strain evidence="2 3">FDS-637</strain>
    </source>
</reference>
<evidence type="ECO:0000313" key="2">
    <source>
        <dbReference type="EMBL" id="KAL0253444.1"/>
    </source>
</evidence>
<keyword evidence="1" id="KW-0472">Membrane</keyword>
<keyword evidence="1" id="KW-1133">Transmembrane helix</keyword>
<organism evidence="2 3">
    <name type="scientific">Diplodia seriata</name>
    <dbReference type="NCBI Taxonomy" id="420778"/>
    <lineage>
        <taxon>Eukaryota</taxon>
        <taxon>Fungi</taxon>
        <taxon>Dikarya</taxon>
        <taxon>Ascomycota</taxon>
        <taxon>Pezizomycotina</taxon>
        <taxon>Dothideomycetes</taxon>
        <taxon>Dothideomycetes incertae sedis</taxon>
        <taxon>Botryosphaeriales</taxon>
        <taxon>Botryosphaeriaceae</taxon>
        <taxon>Diplodia</taxon>
    </lineage>
</organism>
<gene>
    <name evidence="2" type="ORF">SLS55_010423</name>
</gene>
<evidence type="ECO:0000256" key="1">
    <source>
        <dbReference type="SAM" id="Phobius"/>
    </source>
</evidence>
<keyword evidence="3" id="KW-1185">Reference proteome</keyword>
<sequence>MCKTHTAGRAADNLRMQAEEDALQVQPIATKAVNGYLEDLVHISDAGIVDVFVARSRLILFLLHYYRFKNPALNIDTIEERMEPSAWICLSLAFCVAVSLYGFVHWYIGDGILLSHDLEALRRAFPPTDRLSVTWDYDASTGWRDDTVNHDSHSCVHGVYVARFD</sequence>
<dbReference type="GeneID" id="92014508"/>
<feature type="transmembrane region" description="Helical" evidence="1">
    <location>
        <begin position="87"/>
        <end position="108"/>
    </location>
</feature>
<dbReference type="RefSeq" id="XP_066628088.1">
    <property type="nucleotide sequence ID" value="XM_066781805.1"/>
</dbReference>
<dbReference type="Proteomes" id="UP001430584">
    <property type="component" value="Unassembled WGS sequence"/>
</dbReference>